<evidence type="ECO:0000313" key="7">
    <source>
        <dbReference type="Proteomes" id="UP000019586"/>
    </source>
</evidence>
<accession>W8UZ30</accession>
<dbReference type="CDD" id="cd05466">
    <property type="entry name" value="PBP2_LTTR_substrate"/>
    <property type="match status" value="1"/>
</dbReference>
<dbReference type="PANTHER" id="PTHR30419">
    <property type="entry name" value="HTH-TYPE TRANSCRIPTIONAL REGULATOR YBHD"/>
    <property type="match status" value="1"/>
</dbReference>
<dbReference type="PATRIC" id="fig|1420013.3.peg.2249"/>
<dbReference type="GO" id="GO:0005829">
    <property type="term" value="C:cytosol"/>
    <property type="evidence" value="ECO:0007669"/>
    <property type="project" value="TreeGrafter"/>
</dbReference>
<dbReference type="InterPro" id="IPR036388">
    <property type="entry name" value="WH-like_DNA-bd_sf"/>
</dbReference>
<dbReference type="GO" id="GO:0003677">
    <property type="term" value="F:DNA binding"/>
    <property type="evidence" value="ECO:0007669"/>
    <property type="project" value="UniProtKB-KW"/>
</dbReference>
<evidence type="ECO:0000256" key="1">
    <source>
        <dbReference type="ARBA" id="ARBA00009437"/>
    </source>
</evidence>
<evidence type="ECO:0000256" key="3">
    <source>
        <dbReference type="ARBA" id="ARBA00023125"/>
    </source>
</evidence>
<organism evidence="6 7">
    <name type="scientific">Klebsiella pneumoniae 30684/NJST258_2</name>
    <dbReference type="NCBI Taxonomy" id="1420013"/>
    <lineage>
        <taxon>Bacteria</taxon>
        <taxon>Pseudomonadati</taxon>
        <taxon>Pseudomonadota</taxon>
        <taxon>Gammaproteobacteria</taxon>
        <taxon>Enterobacterales</taxon>
        <taxon>Enterobacteriaceae</taxon>
        <taxon>Klebsiella/Raoultella group</taxon>
        <taxon>Klebsiella</taxon>
        <taxon>Klebsiella pneumoniae complex</taxon>
    </lineage>
</organism>
<keyword evidence="3" id="KW-0238">DNA-binding</keyword>
<dbReference type="InterPro" id="IPR036390">
    <property type="entry name" value="WH_DNA-bd_sf"/>
</dbReference>
<dbReference type="AlphaFoldDB" id="W8UZ30"/>
<name>W8UZ30_KLEPN</name>
<dbReference type="PROSITE" id="PS50931">
    <property type="entry name" value="HTH_LYSR"/>
    <property type="match status" value="1"/>
</dbReference>
<dbReference type="SUPFAM" id="SSF46785">
    <property type="entry name" value="Winged helix' DNA-binding domain"/>
    <property type="match status" value="1"/>
</dbReference>
<keyword evidence="2" id="KW-0805">Transcription regulation</keyword>
<dbReference type="HOGENOM" id="CLU_039613_6_0_6"/>
<comment type="similarity">
    <text evidence="1">Belongs to the LysR transcriptional regulatory family.</text>
</comment>
<evidence type="ECO:0000256" key="2">
    <source>
        <dbReference type="ARBA" id="ARBA00023015"/>
    </source>
</evidence>
<reference evidence="6 7" key="1">
    <citation type="journal article" date="2014" name="Proc. Natl. Acad. Sci. U.S.A.">
        <title>Molecular dissection of the evolution of carbapenem-resistant multilocus sequence type 258 Klebsiella pneumoniae.</title>
        <authorList>
            <person name="Deleo F.R."/>
            <person name="Chen L."/>
            <person name="Porcella S.F."/>
            <person name="Martens C.A."/>
            <person name="Kobayashi S.D."/>
            <person name="Porter A.R."/>
            <person name="Chavda K.D."/>
            <person name="Jacobs M.R."/>
            <person name="Mathema B."/>
            <person name="Olsen R.J."/>
            <person name="Bonomo R.A."/>
            <person name="Musser J.M."/>
            <person name="Kreiswirth B.N."/>
        </authorList>
    </citation>
    <scope>NUCLEOTIDE SEQUENCE [LARGE SCALE GENOMIC DNA]</scope>
    <source>
        <strain evidence="6">30684/NJST258_2</strain>
    </source>
</reference>
<proteinExistence type="inferred from homology"/>
<sequence length="326" mass="36724">MLRYCDKTVASRALIRTTRCKKESTQTMFAFSRFLLYFTEVARQGSFRKASEALHVSASSIDRQILRVEQELAMPLFERHPTGLRLTAAGELLLHAANNWKKDFTRVCEQLDDLRGLRRGHVRIATIDAINRHFFSTMLKEVHKHYPNISFTLTTINNIHIQQALISGEADFGIMLNPQTSRELQVRAFAEMNMGIVVPTGHPLASRSAVRFSQCLDYPFILPSAPLMISEPVEALVNISGNEVKEVAVSNNIHMIRTLIKEQMGIGILCRLDILDEIESGQLAFVPLTDPQLKPFTLALCVSPARQLSLAASMMLNQLEMLFSQL</sequence>
<keyword evidence="4" id="KW-0804">Transcription</keyword>
<dbReference type="Pfam" id="PF03466">
    <property type="entry name" value="LysR_substrate"/>
    <property type="match status" value="1"/>
</dbReference>
<dbReference type="Gene3D" id="1.10.10.10">
    <property type="entry name" value="Winged helix-like DNA-binding domain superfamily/Winged helix DNA-binding domain"/>
    <property type="match status" value="1"/>
</dbReference>
<dbReference type="Gene3D" id="3.40.190.290">
    <property type="match status" value="1"/>
</dbReference>
<dbReference type="Proteomes" id="UP000019586">
    <property type="component" value="Chromosome"/>
</dbReference>
<dbReference type="InterPro" id="IPR005119">
    <property type="entry name" value="LysR_subst-bd"/>
</dbReference>
<protein>
    <submittedName>
        <fullName evidence="6">Transcriptional regulator, LysR family protein</fullName>
    </submittedName>
</protein>
<evidence type="ECO:0000313" key="6">
    <source>
        <dbReference type="EMBL" id="AHM79172.1"/>
    </source>
</evidence>
<gene>
    <name evidence="6" type="ORF">KPNJ2_02392</name>
</gene>
<evidence type="ECO:0000259" key="5">
    <source>
        <dbReference type="PROSITE" id="PS50931"/>
    </source>
</evidence>
<evidence type="ECO:0000256" key="4">
    <source>
        <dbReference type="ARBA" id="ARBA00023163"/>
    </source>
</evidence>
<feature type="domain" description="HTH lysR-type" evidence="5">
    <location>
        <begin position="35"/>
        <end position="87"/>
    </location>
</feature>
<dbReference type="GO" id="GO:0003700">
    <property type="term" value="F:DNA-binding transcription factor activity"/>
    <property type="evidence" value="ECO:0007669"/>
    <property type="project" value="InterPro"/>
</dbReference>
<dbReference type="PANTHER" id="PTHR30419:SF8">
    <property type="entry name" value="NITROGEN ASSIMILATION TRANSCRIPTIONAL ACTIVATOR-RELATED"/>
    <property type="match status" value="1"/>
</dbReference>
<dbReference type="SUPFAM" id="SSF53850">
    <property type="entry name" value="Periplasmic binding protein-like II"/>
    <property type="match status" value="1"/>
</dbReference>
<dbReference type="InterPro" id="IPR000847">
    <property type="entry name" value="LysR_HTH_N"/>
</dbReference>
<dbReference type="KEGG" id="kps:KPNJ2_02392"/>
<dbReference type="EMBL" id="CP006918">
    <property type="protein sequence ID" value="AHM79172.1"/>
    <property type="molecule type" value="Genomic_DNA"/>
</dbReference>
<dbReference type="Pfam" id="PF00126">
    <property type="entry name" value="HTH_1"/>
    <property type="match status" value="1"/>
</dbReference>
<dbReference type="InterPro" id="IPR050950">
    <property type="entry name" value="HTH-type_LysR_regulators"/>
</dbReference>